<evidence type="ECO:0000313" key="2">
    <source>
        <dbReference type="EMBL" id="GAA3547172.1"/>
    </source>
</evidence>
<gene>
    <name evidence="2" type="ORF">GCM10022295_31410</name>
</gene>
<evidence type="ECO:0000313" key="3">
    <source>
        <dbReference type="Proteomes" id="UP001500707"/>
    </source>
</evidence>
<dbReference type="RefSeq" id="WP_346182168.1">
    <property type="nucleotide sequence ID" value="NZ_BAABCE010000005.1"/>
</dbReference>
<name>A0ABP6W6Z5_9ACTN</name>
<dbReference type="Proteomes" id="UP001500707">
    <property type="component" value="Unassembled WGS sequence"/>
</dbReference>
<sequence length="387" mass="42905">MPSSSSTRPTTPPTVWSARGRHTGPAAQDAVRTALRQLKDNRTIDDFLEVPEDEAAQDSVFEARWRVAGPVTVRARLTVRHGSGSGQEWVLVAEAEAPWDPRWPSPAAMFWPQEPDATWDHDPVTGLRLREINPLDPDDKAVRRILRDAARDGWSIHVVVHEAMTTDQRGQVPLAGMLPPSLRHRVVEHRAAPSQLRVVNWALRDLGLQVPRGGAVVLPGAPAPDDYDADGFAVRSVFLDGSEPAELIHAVTRFAALPRPLPEGAQEALTALRDDWRLLTLEEELTRERKLVAMYAEALDAMTKSRDLYREAAEQAHAALAAFRESADAVPERQPQPTAVSTPSPLQQLTRTFERLKSSTRPRKATPDTVVEQEPETVVAQRETSDR</sequence>
<feature type="region of interest" description="Disordered" evidence="1">
    <location>
        <begin position="326"/>
        <end position="387"/>
    </location>
</feature>
<comment type="caution">
    <text evidence="2">The sequence shown here is derived from an EMBL/GenBank/DDBJ whole genome shotgun (WGS) entry which is preliminary data.</text>
</comment>
<evidence type="ECO:0008006" key="4">
    <source>
        <dbReference type="Google" id="ProtNLM"/>
    </source>
</evidence>
<accession>A0ABP6W6Z5</accession>
<organism evidence="2 3">
    <name type="scientific">Streptomyces osmaniensis</name>
    <dbReference type="NCBI Taxonomy" id="593134"/>
    <lineage>
        <taxon>Bacteria</taxon>
        <taxon>Bacillati</taxon>
        <taxon>Actinomycetota</taxon>
        <taxon>Actinomycetes</taxon>
        <taxon>Kitasatosporales</taxon>
        <taxon>Streptomycetaceae</taxon>
        <taxon>Streptomyces</taxon>
    </lineage>
</organism>
<feature type="compositionally biased region" description="Polar residues" evidence="1">
    <location>
        <begin position="335"/>
        <end position="351"/>
    </location>
</feature>
<evidence type="ECO:0000256" key="1">
    <source>
        <dbReference type="SAM" id="MobiDB-lite"/>
    </source>
</evidence>
<dbReference type="EMBL" id="BAABCE010000005">
    <property type="protein sequence ID" value="GAA3547172.1"/>
    <property type="molecule type" value="Genomic_DNA"/>
</dbReference>
<protein>
    <recommendedName>
        <fullName evidence="4">LigA protein</fullName>
    </recommendedName>
</protein>
<reference evidence="3" key="1">
    <citation type="journal article" date="2019" name="Int. J. Syst. Evol. Microbiol.">
        <title>The Global Catalogue of Microorganisms (GCM) 10K type strain sequencing project: providing services to taxonomists for standard genome sequencing and annotation.</title>
        <authorList>
            <consortium name="The Broad Institute Genomics Platform"/>
            <consortium name="The Broad Institute Genome Sequencing Center for Infectious Disease"/>
            <person name="Wu L."/>
            <person name="Ma J."/>
        </authorList>
    </citation>
    <scope>NUCLEOTIDE SEQUENCE [LARGE SCALE GENOMIC DNA]</scope>
    <source>
        <strain evidence="3">JCM 17656</strain>
    </source>
</reference>
<keyword evidence="3" id="KW-1185">Reference proteome</keyword>
<feature type="region of interest" description="Disordered" evidence="1">
    <location>
        <begin position="1"/>
        <end position="26"/>
    </location>
</feature>
<proteinExistence type="predicted"/>